<comment type="caution">
    <text evidence="1">The sequence shown here is derived from an EMBL/GenBank/DDBJ whole genome shotgun (WGS) entry which is preliminary data.</text>
</comment>
<dbReference type="EMBL" id="QXTE01000152">
    <property type="protein sequence ID" value="TFK03734.1"/>
    <property type="molecule type" value="Genomic_DNA"/>
</dbReference>
<evidence type="ECO:0000313" key="1">
    <source>
        <dbReference type="EMBL" id="TFK03734.1"/>
    </source>
</evidence>
<organism evidence="1 2">
    <name type="scientific">Platysternon megacephalum</name>
    <name type="common">big-headed turtle</name>
    <dbReference type="NCBI Taxonomy" id="55544"/>
    <lineage>
        <taxon>Eukaryota</taxon>
        <taxon>Metazoa</taxon>
        <taxon>Chordata</taxon>
        <taxon>Craniata</taxon>
        <taxon>Vertebrata</taxon>
        <taxon>Euteleostomi</taxon>
        <taxon>Archelosauria</taxon>
        <taxon>Testudinata</taxon>
        <taxon>Testudines</taxon>
        <taxon>Cryptodira</taxon>
        <taxon>Durocryptodira</taxon>
        <taxon>Testudinoidea</taxon>
        <taxon>Platysternidae</taxon>
        <taxon>Platysternon</taxon>
    </lineage>
</organism>
<dbReference type="AlphaFoldDB" id="A0A4D9EAI5"/>
<name>A0A4D9EAI5_9SAUR</name>
<gene>
    <name evidence="1" type="ORF">DR999_PMT13761</name>
</gene>
<accession>A0A4D9EAI5</accession>
<sequence length="130" mass="14926">MYIWPLSPSINTPHCHCLPPAMRKLFLSDNFNSLKTMRLDMSRIHIFLQRKPAASKNGKRLIACVFLVNHEVKLFKVSDLAAGLKLTRTLVLNLPCSNQANFDAFYHTSKERDSTVLRLLYKSEVHSLLK</sequence>
<evidence type="ECO:0000313" key="2">
    <source>
        <dbReference type="Proteomes" id="UP000297703"/>
    </source>
</evidence>
<dbReference type="Proteomes" id="UP000297703">
    <property type="component" value="Unassembled WGS sequence"/>
</dbReference>
<proteinExistence type="predicted"/>
<reference evidence="1 2" key="2">
    <citation type="submission" date="2019-04" db="EMBL/GenBank/DDBJ databases">
        <title>The genome sequence of big-headed turtle.</title>
        <authorList>
            <person name="Gong S."/>
        </authorList>
    </citation>
    <scope>NUCLEOTIDE SEQUENCE [LARGE SCALE GENOMIC DNA]</scope>
    <source>
        <strain evidence="1">DO16091913</strain>
        <tissue evidence="1">Muscle</tissue>
    </source>
</reference>
<reference evidence="1 2" key="1">
    <citation type="submission" date="2019-04" db="EMBL/GenBank/DDBJ databases">
        <title>Draft genome of the big-headed turtle Platysternon megacephalum.</title>
        <authorList>
            <person name="Gong S."/>
        </authorList>
    </citation>
    <scope>NUCLEOTIDE SEQUENCE [LARGE SCALE GENOMIC DNA]</scope>
    <source>
        <strain evidence="1">DO16091913</strain>
        <tissue evidence="1">Muscle</tissue>
    </source>
</reference>
<keyword evidence="2" id="KW-1185">Reference proteome</keyword>
<protein>
    <submittedName>
        <fullName evidence="1">EF-hand calcium-binding domain-containing protein 12</fullName>
    </submittedName>
</protein>